<dbReference type="RefSeq" id="WP_202011474.1">
    <property type="nucleotide sequence ID" value="NZ_JAERRB010000005.1"/>
</dbReference>
<evidence type="ECO:0000313" key="1">
    <source>
        <dbReference type="EMBL" id="MBL0742816.1"/>
    </source>
</evidence>
<accession>A0ABS1KTN7</accession>
<name>A0ABS1KTN7_9BACT</name>
<sequence length="69" mass="7965">MIVMKSQRTFLFTILAVAIILLAGYVYRRIEPSSSQNKAVHKENQLRLPLRKVQRAVAFVQPKPACRLR</sequence>
<comment type="caution">
    <text evidence="1">The sequence shown here is derived from an EMBL/GenBank/DDBJ whole genome shotgun (WGS) entry which is preliminary data.</text>
</comment>
<dbReference type="EMBL" id="JAERRB010000005">
    <property type="protein sequence ID" value="MBL0742816.1"/>
    <property type="molecule type" value="Genomic_DNA"/>
</dbReference>
<gene>
    <name evidence="1" type="ORF">JI741_16435</name>
</gene>
<proteinExistence type="predicted"/>
<reference evidence="1 2" key="1">
    <citation type="submission" date="2021-01" db="EMBL/GenBank/DDBJ databases">
        <title>Chryseolinea sp. Jin1 Genome sequencing and assembly.</title>
        <authorList>
            <person name="Kim I."/>
        </authorList>
    </citation>
    <scope>NUCLEOTIDE SEQUENCE [LARGE SCALE GENOMIC DNA]</scope>
    <source>
        <strain evidence="1 2">Jin1</strain>
    </source>
</reference>
<keyword evidence="2" id="KW-1185">Reference proteome</keyword>
<organism evidence="1 2">
    <name type="scientific">Chryseolinea lacunae</name>
    <dbReference type="NCBI Taxonomy" id="2801331"/>
    <lineage>
        <taxon>Bacteria</taxon>
        <taxon>Pseudomonadati</taxon>
        <taxon>Bacteroidota</taxon>
        <taxon>Cytophagia</taxon>
        <taxon>Cytophagales</taxon>
        <taxon>Fulvivirgaceae</taxon>
        <taxon>Chryseolinea</taxon>
    </lineage>
</organism>
<protein>
    <submittedName>
        <fullName evidence="1">Uncharacterized protein</fullName>
    </submittedName>
</protein>
<evidence type="ECO:0000313" key="2">
    <source>
        <dbReference type="Proteomes" id="UP000613030"/>
    </source>
</evidence>
<dbReference type="Proteomes" id="UP000613030">
    <property type="component" value="Unassembled WGS sequence"/>
</dbReference>